<proteinExistence type="predicted"/>
<dbReference type="GO" id="GO:0016491">
    <property type="term" value="F:oxidoreductase activity"/>
    <property type="evidence" value="ECO:0007669"/>
    <property type="project" value="UniProtKB-KW"/>
</dbReference>
<organism evidence="3 4">
    <name type="scientific">Acipenser oxyrinchus oxyrinchus</name>
    <dbReference type="NCBI Taxonomy" id="40147"/>
    <lineage>
        <taxon>Eukaryota</taxon>
        <taxon>Metazoa</taxon>
        <taxon>Chordata</taxon>
        <taxon>Craniata</taxon>
        <taxon>Vertebrata</taxon>
        <taxon>Euteleostomi</taxon>
        <taxon>Actinopterygii</taxon>
        <taxon>Chondrostei</taxon>
        <taxon>Acipenseriformes</taxon>
        <taxon>Acipenseridae</taxon>
        <taxon>Acipenser</taxon>
    </lineage>
</organism>
<gene>
    <name evidence="3" type="primary">oxnad1</name>
    <name evidence="3" type="ORF">AOXY_G3144</name>
</gene>
<keyword evidence="2" id="KW-0520">NAD</keyword>
<evidence type="ECO:0000256" key="1">
    <source>
        <dbReference type="ARBA" id="ARBA00023002"/>
    </source>
</evidence>
<dbReference type="PANTHER" id="PTHR46505">
    <property type="entry name" value="OXIDOREDUCTASE NAD-BINDING DOMAIN-CONTAINING PROTEIN 1"/>
    <property type="match status" value="1"/>
</dbReference>
<reference evidence="3" key="1">
    <citation type="submission" date="2022-02" db="EMBL/GenBank/DDBJ databases">
        <title>Atlantic sturgeon de novo genome assembly.</title>
        <authorList>
            <person name="Stock M."/>
            <person name="Klopp C."/>
            <person name="Guiguen Y."/>
            <person name="Cabau C."/>
            <person name="Parinello H."/>
            <person name="Santidrian Yebra-Pimentel E."/>
            <person name="Kuhl H."/>
            <person name="Dirks R.P."/>
            <person name="Guessner J."/>
            <person name="Wuertz S."/>
            <person name="Du K."/>
            <person name="Schartl M."/>
        </authorList>
    </citation>
    <scope>NUCLEOTIDE SEQUENCE</scope>
    <source>
        <strain evidence="3">STURGEONOMICS-FGT-2020</strain>
        <tissue evidence="3">Whole blood</tissue>
    </source>
</reference>
<dbReference type="Proteomes" id="UP001230051">
    <property type="component" value="Unassembled WGS sequence"/>
</dbReference>
<keyword evidence="4" id="KW-1185">Reference proteome</keyword>
<evidence type="ECO:0000313" key="3">
    <source>
        <dbReference type="EMBL" id="KAK1173103.1"/>
    </source>
</evidence>
<keyword evidence="1" id="KW-0560">Oxidoreductase</keyword>
<dbReference type="InterPro" id="IPR052128">
    <property type="entry name" value="Oxidoreductase_NAD-binding"/>
</dbReference>
<evidence type="ECO:0000256" key="2">
    <source>
        <dbReference type="ARBA" id="ARBA00023027"/>
    </source>
</evidence>
<name>A0AAD8GES1_ACIOX</name>
<dbReference type="EMBL" id="JAGXEW010000003">
    <property type="protein sequence ID" value="KAK1173103.1"/>
    <property type="molecule type" value="Genomic_DNA"/>
</dbReference>
<dbReference type="PANTHER" id="PTHR46505:SF1">
    <property type="entry name" value="OXIDOREDUCTASE NAD-BINDING DOMAIN-CONTAINING PROTEIN 1"/>
    <property type="match status" value="1"/>
</dbReference>
<dbReference type="AlphaFoldDB" id="A0AAD8GES1"/>
<dbReference type="GO" id="GO:0005739">
    <property type="term" value="C:mitochondrion"/>
    <property type="evidence" value="ECO:0007669"/>
    <property type="project" value="TreeGrafter"/>
</dbReference>
<accession>A0AAD8GES1</accession>
<sequence>MNSEYTCKARLFFPPNTIIFFHVFNVDFFVPGVPKVGGFSICSTPGLLKREGVLELAVKYSKHPPAHWCALDSEVDLRVGGGFYFDLVPSEPAVELLLLVAGRVGINPFYSILLHVADLHPGLGLRTWASTDVLLCKNTQGLLFNFVMEGFLKKKVNCIVCLQHRYVNLPVVPLT</sequence>
<evidence type="ECO:0000313" key="4">
    <source>
        <dbReference type="Proteomes" id="UP001230051"/>
    </source>
</evidence>
<protein>
    <submittedName>
        <fullName evidence="3">Oxidoreductase NAD-binding domain-containing protein 1 isoform X1</fullName>
    </submittedName>
</protein>
<comment type="caution">
    <text evidence="3">The sequence shown here is derived from an EMBL/GenBank/DDBJ whole genome shotgun (WGS) entry which is preliminary data.</text>
</comment>